<evidence type="ECO:0000256" key="1">
    <source>
        <dbReference type="SAM" id="SignalP"/>
    </source>
</evidence>
<accession>A0ABY3GUK2</accession>
<organism evidence="2 3">
    <name type="scientific">Streptomyces albidoflavus</name>
    <dbReference type="NCBI Taxonomy" id="1886"/>
    <lineage>
        <taxon>Bacteria</taxon>
        <taxon>Bacillati</taxon>
        <taxon>Actinomycetota</taxon>
        <taxon>Actinomycetes</taxon>
        <taxon>Kitasatosporales</taxon>
        <taxon>Streptomycetaceae</taxon>
        <taxon>Streptomyces</taxon>
        <taxon>Streptomyces albidoflavus group</taxon>
    </lineage>
</organism>
<evidence type="ECO:0000313" key="3">
    <source>
        <dbReference type="Proteomes" id="UP000318052"/>
    </source>
</evidence>
<dbReference type="EMBL" id="VOGX01000036">
    <property type="protein sequence ID" value="TWV21434.1"/>
    <property type="molecule type" value="Genomic_DNA"/>
</dbReference>
<dbReference type="Proteomes" id="UP000318052">
    <property type="component" value="Unassembled WGS sequence"/>
</dbReference>
<gene>
    <name evidence="2" type="ORF">FRZ02_22760</name>
</gene>
<evidence type="ECO:0000313" key="2">
    <source>
        <dbReference type="EMBL" id="TWV21434.1"/>
    </source>
</evidence>
<keyword evidence="1" id="KW-0732">Signal</keyword>
<evidence type="ECO:0008006" key="4">
    <source>
        <dbReference type="Google" id="ProtNLM"/>
    </source>
</evidence>
<reference evidence="3" key="1">
    <citation type="journal article" date="2019" name="Microbiol. Resour. Announc.">
        <title>Draft Genomic Sequences of Streptomyces misionensis and Streptomyces albidoflavus, bacteria applied for phytopathogen biocontrol.</title>
        <authorList>
            <person name="Pylro V."/>
            <person name="Dias A."/>
            <person name="Andreote F."/>
            <person name="Varani A."/>
            <person name="Andreote C."/>
            <person name="Bernardo E."/>
            <person name="Martins T."/>
        </authorList>
    </citation>
    <scope>NUCLEOTIDE SEQUENCE [LARGE SCALE GENOMIC DNA]</scope>
    <source>
        <strain evidence="3">77</strain>
    </source>
</reference>
<name>A0ABY3GUK2_9ACTN</name>
<comment type="caution">
    <text evidence="2">The sequence shown here is derived from an EMBL/GenBank/DDBJ whole genome shotgun (WGS) entry which is preliminary data.</text>
</comment>
<keyword evidence="3" id="KW-1185">Reference proteome</keyword>
<sequence length="209" mass="21421">MRSWRRYVALLTSGAALSLAGAVPASGTEPGWQVGPVSPAAFTGQNEGNFVRTLNQVPETCTQVTMGGSLATTNDPAGAVGTVSTAAFTAPGKPCSSVLGNITRLPQPGWQLVAEGYDAATATVSGRITNYTEKGNVGATAWTIAGEIPWIYENNTGRLKMDASGTDLTVVASRNGGAWLPVGSPVTFKGTLRLTLPGNNAAPTLTPQS</sequence>
<feature type="signal peptide" evidence="1">
    <location>
        <begin position="1"/>
        <end position="25"/>
    </location>
</feature>
<protein>
    <recommendedName>
        <fullName evidence="4">Secreted protein</fullName>
    </recommendedName>
</protein>
<feature type="chain" id="PRO_5046210347" description="Secreted protein" evidence="1">
    <location>
        <begin position="26"/>
        <end position="209"/>
    </location>
</feature>
<proteinExistence type="predicted"/>